<proteinExistence type="predicted"/>
<accession>A0A2K8SI84</accession>
<reference evidence="1 2" key="1">
    <citation type="submission" date="2017-11" db="EMBL/GenBank/DDBJ databases">
        <title>Complete genome of a free-living desiccation-tolerant cyanobacterium and its photosynthetic adaptation to extreme terrestrial habitat.</title>
        <authorList>
            <person name="Shang J."/>
        </authorList>
    </citation>
    <scope>NUCLEOTIDE SEQUENCE [LARGE SCALE GENOMIC DNA]</scope>
    <source>
        <strain evidence="1 2">CCNUN1</strain>
    </source>
</reference>
<organism evidence="1 2">
    <name type="scientific">Nostoc flagelliforme CCNUN1</name>
    <dbReference type="NCBI Taxonomy" id="2038116"/>
    <lineage>
        <taxon>Bacteria</taxon>
        <taxon>Bacillati</taxon>
        <taxon>Cyanobacteriota</taxon>
        <taxon>Cyanophyceae</taxon>
        <taxon>Nostocales</taxon>
        <taxon>Nostocaceae</taxon>
        <taxon>Nostoc</taxon>
    </lineage>
</organism>
<sequence>MNHQLLGGSELYFVLATSQALNPVLSLSENNNQSLALRL</sequence>
<evidence type="ECO:0000313" key="2">
    <source>
        <dbReference type="Proteomes" id="UP000232003"/>
    </source>
</evidence>
<evidence type="ECO:0000313" key="1">
    <source>
        <dbReference type="EMBL" id="AUB35137.1"/>
    </source>
</evidence>
<keyword evidence="2" id="KW-1185">Reference proteome</keyword>
<dbReference type="Proteomes" id="UP000232003">
    <property type="component" value="Chromosome"/>
</dbReference>
<dbReference type="KEGG" id="nfl:COO91_01002"/>
<gene>
    <name evidence="1" type="ORF">COO91_01002</name>
</gene>
<name>A0A2K8SI84_9NOSO</name>
<dbReference type="EMBL" id="CP024785">
    <property type="protein sequence ID" value="AUB35137.1"/>
    <property type="molecule type" value="Genomic_DNA"/>
</dbReference>
<protein>
    <submittedName>
        <fullName evidence="1">Uncharacterized protein</fullName>
    </submittedName>
</protein>
<dbReference type="AlphaFoldDB" id="A0A2K8SI84"/>